<evidence type="ECO:0000313" key="3">
    <source>
        <dbReference type="Proteomes" id="UP000823775"/>
    </source>
</evidence>
<dbReference type="InterPro" id="IPR013187">
    <property type="entry name" value="F-box-assoc_dom_typ3"/>
</dbReference>
<dbReference type="SMART" id="SM00256">
    <property type="entry name" value="FBOX"/>
    <property type="match status" value="1"/>
</dbReference>
<keyword evidence="3" id="KW-1185">Reference proteome</keyword>
<dbReference type="SUPFAM" id="SSF81383">
    <property type="entry name" value="F-box domain"/>
    <property type="match status" value="1"/>
</dbReference>
<reference evidence="2 3" key="1">
    <citation type="journal article" date="2021" name="BMC Genomics">
        <title>Datura genome reveals duplications of psychoactive alkaloid biosynthetic genes and high mutation rate following tissue culture.</title>
        <authorList>
            <person name="Rajewski A."/>
            <person name="Carter-House D."/>
            <person name="Stajich J."/>
            <person name="Litt A."/>
        </authorList>
    </citation>
    <scope>NUCLEOTIDE SEQUENCE [LARGE SCALE GENOMIC DNA]</scope>
    <source>
        <strain evidence="2">AR-01</strain>
    </source>
</reference>
<sequence length="335" mass="39473">MPKKKLEKSRLPAYKDDTSILSCDILFCIIIRLPVKSLLRFQCVSKPWRAIISDREFKKSHRDQSKEMGREKMLLGRKSGEFEFSKVENSELITMEEQRIPLKGFQRTQILCSCDGLVLLKSPRAFKIFVLWNPSTREYRALRCPYLNVKEEIVLPTACGLCYDSRVDDYKRLFPYVDRTSTIIYFDIKSDEVKELPTPGFVGEDKIFQFLLLRRCLCLYGGKIMSKESDIWIMEQDGRWKWLMNVCNMPSICGRFVRDMKLLYCTENGEVVFQENDTSQIFMYNHKRQQFVRVYDKKVSPLIASICLDSLYFSTPNVKRKRKQRSPTPNNMNSR</sequence>
<dbReference type="Proteomes" id="UP000823775">
    <property type="component" value="Unassembled WGS sequence"/>
</dbReference>
<dbReference type="CDD" id="cd22157">
    <property type="entry name" value="F-box_AtFBW1-like"/>
    <property type="match status" value="1"/>
</dbReference>
<dbReference type="Pfam" id="PF08268">
    <property type="entry name" value="FBA_3"/>
    <property type="match status" value="1"/>
</dbReference>
<feature type="domain" description="F-box" evidence="1">
    <location>
        <begin position="21"/>
        <end position="61"/>
    </location>
</feature>
<evidence type="ECO:0000313" key="2">
    <source>
        <dbReference type="EMBL" id="MCD7464551.1"/>
    </source>
</evidence>
<accession>A0ABS8T0P7</accession>
<gene>
    <name evidence="2" type="ORF">HAX54_052977</name>
</gene>
<proteinExistence type="predicted"/>
<dbReference type="PANTHER" id="PTHR31672">
    <property type="entry name" value="BNACNNG10540D PROTEIN"/>
    <property type="match status" value="1"/>
</dbReference>
<dbReference type="EMBL" id="JACEIK010000975">
    <property type="protein sequence ID" value="MCD7464551.1"/>
    <property type="molecule type" value="Genomic_DNA"/>
</dbReference>
<dbReference type="PANTHER" id="PTHR31672:SF13">
    <property type="entry name" value="F-BOX PROTEIN CPR30-LIKE"/>
    <property type="match status" value="1"/>
</dbReference>
<organism evidence="2 3">
    <name type="scientific">Datura stramonium</name>
    <name type="common">Jimsonweed</name>
    <name type="synonym">Common thornapple</name>
    <dbReference type="NCBI Taxonomy" id="4076"/>
    <lineage>
        <taxon>Eukaryota</taxon>
        <taxon>Viridiplantae</taxon>
        <taxon>Streptophyta</taxon>
        <taxon>Embryophyta</taxon>
        <taxon>Tracheophyta</taxon>
        <taxon>Spermatophyta</taxon>
        <taxon>Magnoliopsida</taxon>
        <taxon>eudicotyledons</taxon>
        <taxon>Gunneridae</taxon>
        <taxon>Pentapetalae</taxon>
        <taxon>asterids</taxon>
        <taxon>lamiids</taxon>
        <taxon>Solanales</taxon>
        <taxon>Solanaceae</taxon>
        <taxon>Solanoideae</taxon>
        <taxon>Datureae</taxon>
        <taxon>Datura</taxon>
    </lineage>
</organism>
<dbReference type="InterPro" id="IPR001810">
    <property type="entry name" value="F-box_dom"/>
</dbReference>
<dbReference type="InterPro" id="IPR036047">
    <property type="entry name" value="F-box-like_dom_sf"/>
</dbReference>
<dbReference type="Pfam" id="PF00646">
    <property type="entry name" value="F-box"/>
    <property type="match status" value="1"/>
</dbReference>
<name>A0ABS8T0P7_DATST</name>
<dbReference type="InterPro" id="IPR050796">
    <property type="entry name" value="SCF_F-box_component"/>
</dbReference>
<comment type="caution">
    <text evidence="2">The sequence shown here is derived from an EMBL/GenBank/DDBJ whole genome shotgun (WGS) entry which is preliminary data.</text>
</comment>
<evidence type="ECO:0000259" key="1">
    <source>
        <dbReference type="SMART" id="SM00256"/>
    </source>
</evidence>
<protein>
    <recommendedName>
        <fullName evidence="1">F-box domain-containing protein</fullName>
    </recommendedName>
</protein>
<dbReference type="Gene3D" id="1.20.1280.50">
    <property type="match status" value="1"/>
</dbReference>